<evidence type="ECO:0000256" key="2">
    <source>
        <dbReference type="ARBA" id="ARBA00008816"/>
    </source>
</evidence>
<evidence type="ECO:0000256" key="7">
    <source>
        <dbReference type="SAM" id="Phobius"/>
    </source>
</evidence>
<feature type="domain" description="Phosphatidic acid phosphatase type 2/haloperoxidase" evidence="8">
    <location>
        <begin position="157"/>
        <end position="313"/>
    </location>
</feature>
<evidence type="ECO:0000313" key="9">
    <source>
        <dbReference type="EMBL" id="CAD8343106.1"/>
    </source>
</evidence>
<comment type="similarity">
    <text evidence="2">Belongs to the PA-phosphatase related phosphoesterase family.</text>
</comment>
<feature type="transmembrane region" description="Helical" evidence="7">
    <location>
        <begin position="296"/>
        <end position="316"/>
    </location>
</feature>
<dbReference type="Pfam" id="PF01569">
    <property type="entry name" value="PAP2"/>
    <property type="match status" value="1"/>
</dbReference>
<name>A0A7R9ZTH5_9STRA</name>
<dbReference type="EMBL" id="HBEF01024606">
    <property type="protein sequence ID" value="CAD8343106.1"/>
    <property type="molecule type" value="Transcribed_RNA"/>
</dbReference>
<feature type="transmembrane region" description="Helical" evidence="7">
    <location>
        <begin position="264"/>
        <end position="284"/>
    </location>
</feature>
<feature type="compositionally biased region" description="Basic and acidic residues" evidence="6">
    <location>
        <begin position="44"/>
        <end position="54"/>
    </location>
</feature>
<sequence>MSSRFIHNPQQPKQGSRSRSRKMDSQSNNNKSDIESSSTSSSTKTDKMKSDNDKGTMAPTTPSDIPTALVVPIAIFMLGFVIAQPLYPTEADLNNRTIPYQITSAGDVMLDLEIDNELISDADVTIPGELLIRTAITIPIMIVVGLASRKNPSEAIPALSGLLVAIGLTQGCTSLLKIYVLRRRPNFYAMCEFSKETLKCGAEFRTALEAQMSFPSGHASLTFGGMTYLIWYFIGFTGILASPLPEWMASSTSSLRSTIPASSLRIIQLLVMTLPPFAWGCYVAGSRLVDHWHHPADVLCGSLIGMLFATVGYHVMYPMVTSSNAGTPLSAQPVREEKLPLVNE</sequence>
<feature type="transmembrane region" description="Helical" evidence="7">
    <location>
        <begin position="130"/>
        <end position="149"/>
    </location>
</feature>
<dbReference type="InterPro" id="IPR043216">
    <property type="entry name" value="PAP-like"/>
</dbReference>
<dbReference type="InterPro" id="IPR000326">
    <property type="entry name" value="PAP2/HPO"/>
</dbReference>
<dbReference type="GO" id="GO:0008195">
    <property type="term" value="F:phosphatidate phosphatase activity"/>
    <property type="evidence" value="ECO:0007669"/>
    <property type="project" value="TreeGrafter"/>
</dbReference>
<proteinExistence type="inferred from homology"/>
<evidence type="ECO:0000256" key="1">
    <source>
        <dbReference type="ARBA" id="ARBA00004141"/>
    </source>
</evidence>
<dbReference type="SUPFAM" id="SSF48317">
    <property type="entry name" value="Acid phosphatase/Vanadium-dependent haloperoxidase"/>
    <property type="match status" value="1"/>
</dbReference>
<comment type="subcellular location">
    <subcellularLocation>
        <location evidence="1">Membrane</location>
        <topology evidence="1">Multi-pass membrane protein</topology>
    </subcellularLocation>
</comment>
<evidence type="ECO:0000256" key="3">
    <source>
        <dbReference type="ARBA" id="ARBA00022692"/>
    </source>
</evidence>
<feature type="transmembrane region" description="Helical" evidence="7">
    <location>
        <begin position="65"/>
        <end position="87"/>
    </location>
</feature>
<feature type="region of interest" description="Disordered" evidence="6">
    <location>
        <begin position="1"/>
        <end position="63"/>
    </location>
</feature>
<dbReference type="InterPro" id="IPR036938">
    <property type="entry name" value="PAP2/HPO_sf"/>
</dbReference>
<feature type="transmembrane region" description="Helical" evidence="7">
    <location>
        <begin position="155"/>
        <end position="180"/>
    </location>
</feature>
<evidence type="ECO:0000256" key="4">
    <source>
        <dbReference type="ARBA" id="ARBA00022989"/>
    </source>
</evidence>
<dbReference type="GO" id="GO:0046839">
    <property type="term" value="P:phospholipid dephosphorylation"/>
    <property type="evidence" value="ECO:0007669"/>
    <property type="project" value="TreeGrafter"/>
</dbReference>
<dbReference type="GO" id="GO:0006644">
    <property type="term" value="P:phospholipid metabolic process"/>
    <property type="evidence" value="ECO:0007669"/>
    <property type="project" value="InterPro"/>
</dbReference>
<keyword evidence="5 7" id="KW-0472">Membrane</keyword>
<dbReference type="AlphaFoldDB" id="A0A7R9ZTH5"/>
<feature type="transmembrane region" description="Helical" evidence="7">
    <location>
        <begin position="221"/>
        <end position="244"/>
    </location>
</feature>
<evidence type="ECO:0000256" key="6">
    <source>
        <dbReference type="SAM" id="MobiDB-lite"/>
    </source>
</evidence>
<feature type="compositionally biased region" description="Low complexity" evidence="6">
    <location>
        <begin position="29"/>
        <end position="43"/>
    </location>
</feature>
<evidence type="ECO:0000259" key="8">
    <source>
        <dbReference type="SMART" id="SM00014"/>
    </source>
</evidence>
<protein>
    <recommendedName>
        <fullName evidence="8">Phosphatidic acid phosphatase type 2/haloperoxidase domain-containing protein</fullName>
    </recommendedName>
</protein>
<evidence type="ECO:0000256" key="5">
    <source>
        <dbReference type="ARBA" id="ARBA00023136"/>
    </source>
</evidence>
<gene>
    <name evidence="9" type="ORF">CAUS1442_LOCUS15241</name>
</gene>
<dbReference type="PANTHER" id="PTHR10165:SF35">
    <property type="entry name" value="RE23632P"/>
    <property type="match status" value="1"/>
</dbReference>
<dbReference type="PANTHER" id="PTHR10165">
    <property type="entry name" value="LIPID PHOSPHATE PHOSPHATASE"/>
    <property type="match status" value="1"/>
</dbReference>
<dbReference type="SMART" id="SM00014">
    <property type="entry name" value="acidPPc"/>
    <property type="match status" value="1"/>
</dbReference>
<feature type="compositionally biased region" description="Polar residues" evidence="6">
    <location>
        <begin position="1"/>
        <end position="17"/>
    </location>
</feature>
<dbReference type="GO" id="GO:0016020">
    <property type="term" value="C:membrane"/>
    <property type="evidence" value="ECO:0007669"/>
    <property type="project" value="UniProtKB-SubCell"/>
</dbReference>
<keyword evidence="4 7" id="KW-1133">Transmembrane helix</keyword>
<dbReference type="Gene3D" id="1.20.144.10">
    <property type="entry name" value="Phosphatidic acid phosphatase type 2/haloperoxidase"/>
    <property type="match status" value="1"/>
</dbReference>
<organism evidence="9">
    <name type="scientific">Craspedostauros australis</name>
    <dbReference type="NCBI Taxonomy" id="1486917"/>
    <lineage>
        <taxon>Eukaryota</taxon>
        <taxon>Sar</taxon>
        <taxon>Stramenopiles</taxon>
        <taxon>Ochrophyta</taxon>
        <taxon>Bacillariophyta</taxon>
        <taxon>Bacillariophyceae</taxon>
        <taxon>Bacillariophycidae</taxon>
        <taxon>Naviculales</taxon>
        <taxon>Naviculaceae</taxon>
        <taxon>Craspedostauros</taxon>
    </lineage>
</organism>
<reference evidence="9" key="1">
    <citation type="submission" date="2021-01" db="EMBL/GenBank/DDBJ databases">
        <authorList>
            <person name="Corre E."/>
            <person name="Pelletier E."/>
            <person name="Niang G."/>
            <person name="Scheremetjew M."/>
            <person name="Finn R."/>
            <person name="Kale V."/>
            <person name="Holt S."/>
            <person name="Cochrane G."/>
            <person name="Meng A."/>
            <person name="Brown T."/>
            <person name="Cohen L."/>
        </authorList>
    </citation>
    <scope>NUCLEOTIDE SEQUENCE</scope>
    <source>
        <strain evidence="9">CCMP3328</strain>
    </source>
</reference>
<keyword evidence="3 7" id="KW-0812">Transmembrane</keyword>
<accession>A0A7R9ZTH5</accession>